<evidence type="ECO:0000313" key="3">
    <source>
        <dbReference type="EMBL" id="GGQ41617.1"/>
    </source>
</evidence>
<feature type="region of interest" description="Disordered" evidence="1">
    <location>
        <begin position="1"/>
        <end position="52"/>
    </location>
</feature>
<sequence length="234" mass="26603">MAPDRDVRTETRERSLAGTRERGASGTREHMPAGATATSRSRTRLDQPRAPRRRLLPEWDPEAFGQLSERIARFLGTGRFIVWMTVLIIVWVVWNIVAPADLRFDEYPFIFLTLMLSLQASYAAPLILLAQNRQDDRDRVNLEQDRKQNERSMADTEYLTREVAALRMGLGEVATRDWIRSELQDLVKELEERLRDERADGHRAGHTGGLGGVPGDPGAVFPDGPPRARDMDDR</sequence>
<dbReference type="PANTHER" id="PTHR41386">
    <property type="entry name" value="INTEGRAL MEMBRANE PROTEIN-RELATED"/>
    <property type="match status" value="1"/>
</dbReference>
<organism evidence="3 4">
    <name type="scientific">Streptomyces ruber</name>
    <dbReference type="NCBI Taxonomy" id="83378"/>
    <lineage>
        <taxon>Bacteria</taxon>
        <taxon>Bacillati</taxon>
        <taxon>Actinomycetota</taxon>
        <taxon>Actinomycetes</taxon>
        <taxon>Kitasatosporales</taxon>
        <taxon>Streptomycetaceae</taxon>
        <taxon>Streptomyces</taxon>
    </lineage>
</organism>
<evidence type="ECO:0000256" key="2">
    <source>
        <dbReference type="SAM" id="Phobius"/>
    </source>
</evidence>
<comment type="caution">
    <text evidence="3">The sequence shown here is derived from an EMBL/GenBank/DDBJ whole genome shotgun (WGS) entry which is preliminary data.</text>
</comment>
<dbReference type="Pfam" id="PF06210">
    <property type="entry name" value="DUF1003"/>
    <property type="match status" value="1"/>
</dbReference>
<gene>
    <name evidence="3" type="ORF">GCM10010145_07520</name>
</gene>
<dbReference type="InterPro" id="IPR010406">
    <property type="entry name" value="DUF1003"/>
</dbReference>
<keyword evidence="4" id="KW-1185">Reference proteome</keyword>
<reference evidence="3" key="2">
    <citation type="submission" date="2020-09" db="EMBL/GenBank/DDBJ databases">
        <authorList>
            <person name="Sun Q."/>
            <person name="Ohkuma M."/>
        </authorList>
    </citation>
    <scope>NUCLEOTIDE SEQUENCE</scope>
    <source>
        <strain evidence="3">JCM 3131</strain>
    </source>
</reference>
<feature type="compositionally biased region" description="Gly residues" evidence="1">
    <location>
        <begin position="206"/>
        <end position="215"/>
    </location>
</feature>
<feature type="transmembrane region" description="Helical" evidence="2">
    <location>
        <begin position="109"/>
        <end position="129"/>
    </location>
</feature>
<dbReference type="Proteomes" id="UP000620156">
    <property type="component" value="Unassembled WGS sequence"/>
</dbReference>
<name>A0A918B9P6_9ACTN</name>
<proteinExistence type="predicted"/>
<keyword evidence="2" id="KW-0472">Membrane</keyword>
<dbReference type="PANTHER" id="PTHR41386:SF1">
    <property type="entry name" value="MEMBRANE PROTEIN"/>
    <property type="match status" value="1"/>
</dbReference>
<feature type="compositionally biased region" description="Basic and acidic residues" evidence="1">
    <location>
        <begin position="1"/>
        <end position="31"/>
    </location>
</feature>
<evidence type="ECO:0008006" key="5">
    <source>
        <dbReference type="Google" id="ProtNLM"/>
    </source>
</evidence>
<protein>
    <recommendedName>
        <fullName evidence="5">DUF1003 domain-containing protein</fullName>
    </recommendedName>
</protein>
<accession>A0A918B9P6</accession>
<keyword evidence="2" id="KW-0812">Transmembrane</keyword>
<dbReference type="EMBL" id="BMQK01000001">
    <property type="protein sequence ID" value="GGQ41617.1"/>
    <property type="molecule type" value="Genomic_DNA"/>
</dbReference>
<feature type="region of interest" description="Disordered" evidence="1">
    <location>
        <begin position="197"/>
        <end position="234"/>
    </location>
</feature>
<keyword evidence="2" id="KW-1133">Transmembrane helix</keyword>
<evidence type="ECO:0000256" key="1">
    <source>
        <dbReference type="SAM" id="MobiDB-lite"/>
    </source>
</evidence>
<feature type="transmembrane region" description="Helical" evidence="2">
    <location>
        <begin position="80"/>
        <end position="97"/>
    </location>
</feature>
<reference evidence="3" key="1">
    <citation type="journal article" date="2014" name="Int. J. Syst. Evol. Microbiol.">
        <title>Complete genome sequence of Corynebacterium casei LMG S-19264T (=DSM 44701T), isolated from a smear-ripened cheese.</title>
        <authorList>
            <consortium name="US DOE Joint Genome Institute (JGI-PGF)"/>
            <person name="Walter F."/>
            <person name="Albersmeier A."/>
            <person name="Kalinowski J."/>
            <person name="Ruckert C."/>
        </authorList>
    </citation>
    <scope>NUCLEOTIDE SEQUENCE</scope>
    <source>
        <strain evidence="3">JCM 3131</strain>
    </source>
</reference>
<evidence type="ECO:0000313" key="4">
    <source>
        <dbReference type="Proteomes" id="UP000620156"/>
    </source>
</evidence>
<dbReference type="AlphaFoldDB" id="A0A918B9P6"/>